<sequence>MENHNHGTCLLVLVTLDDNTCCVGASTLSGVGTAQEIWPAARARTKTRPNIAETNRGVTTITRRDAFGDNHTEEQ</sequence>
<dbReference type="AlphaFoldDB" id="A0A4S8MYK7"/>
<accession>A0A4S8MYK7</accession>
<name>A0A4S8MYK7_DENBC</name>
<proteinExistence type="predicted"/>
<evidence type="ECO:0000313" key="2">
    <source>
        <dbReference type="Proteomes" id="UP000297245"/>
    </source>
</evidence>
<organism evidence="1 2">
    <name type="scientific">Dendrothele bispora (strain CBS 962.96)</name>
    <dbReference type="NCBI Taxonomy" id="1314807"/>
    <lineage>
        <taxon>Eukaryota</taxon>
        <taxon>Fungi</taxon>
        <taxon>Dikarya</taxon>
        <taxon>Basidiomycota</taxon>
        <taxon>Agaricomycotina</taxon>
        <taxon>Agaricomycetes</taxon>
        <taxon>Agaricomycetidae</taxon>
        <taxon>Agaricales</taxon>
        <taxon>Agaricales incertae sedis</taxon>
        <taxon>Dendrothele</taxon>
    </lineage>
</organism>
<protein>
    <submittedName>
        <fullName evidence="1">Uncharacterized protein</fullName>
    </submittedName>
</protein>
<gene>
    <name evidence="1" type="ORF">K435DRAFT_772011</name>
</gene>
<evidence type="ECO:0000313" key="1">
    <source>
        <dbReference type="EMBL" id="THV08537.1"/>
    </source>
</evidence>
<reference evidence="1 2" key="1">
    <citation type="journal article" date="2019" name="Nat. Ecol. Evol.">
        <title>Megaphylogeny resolves global patterns of mushroom evolution.</title>
        <authorList>
            <person name="Varga T."/>
            <person name="Krizsan K."/>
            <person name="Foldi C."/>
            <person name="Dima B."/>
            <person name="Sanchez-Garcia M."/>
            <person name="Sanchez-Ramirez S."/>
            <person name="Szollosi G.J."/>
            <person name="Szarkandi J.G."/>
            <person name="Papp V."/>
            <person name="Albert L."/>
            <person name="Andreopoulos W."/>
            <person name="Angelini C."/>
            <person name="Antonin V."/>
            <person name="Barry K.W."/>
            <person name="Bougher N.L."/>
            <person name="Buchanan P."/>
            <person name="Buyck B."/>
            <person name="Bense V."/>
            <person name="Catcheside P."/>
            <person name="Chovatia M."/>
            <person name="Cooper J."/>
            <person name="Damon W."/>
            <person name="Desjardin D."/>
            <person name="Finy P."/>
            <person name="Geml J."/>
            <person name="Haridas S."/>
            <person name="Hughes K."/>
            <person name="Justo A."/>
            <person name="Karasinski D."/>
            <person name="Kautmanova I."/>
            <person name="Kiss B."/>
            <person name="Kocsube S."/>
            <person name="Kotiranta H."/>
            <person name="LaButti K.M."/>
            <person name="Lechner B.E."/>
            <person name="Liimatainen K."/>
            <person name="Lipzen A."/>
            <person name="Lukacs Z."/>
            <person name="Mihaltcheva S."/>
            <person name="Morgado L.N."/>
            <person name="Niskanen T."/>
            <person name="Noordeloos M.E."/>
            <person name="Ohm R.A."/>
            <person name="Ortiz-Santana B."/>
            <person name="Ovrebo C."/>
            <person name="Racz N."/>
            <person name="Riley R."/>
            <person name="Savchenko A."/>
            <person name="Shiryaev A."/>
            <person name="Soop K."/>
            <person name="Spirin V."/>
            <person name="Szebenyi C."/>
            <person name="Tomsovsky M."/>
            <person name="Tulloss R.E."/>
            <person name="Uehling J."/>
            <person name="Grigoriev I.V."/>
            <person name="Vagvolgyi C."/>
            <person name="Papp T."/>
            <person name="Martin F.M."/>
            <person name="Miettinen O."/>
            <person name="Hibbett D.S."/>
            <person name="Nagy L.G."/>
        </authorList>
    </citation>
    <scope>NUCLEOTIDE SEQUENCE [LARGE SCALE GENOMIC DNA]</scope>
    <source>
        <strain evidence="1 2">CBS 962.96</strain>
    </source>
</reference>
<dbReference type="Proteomes" id="UP000297245">
    <property type="component" value="Unassembled WGS sequence"/>
</dbReference>
<dbReference type="EMBL" id="ML179035">
    <property type="protein sequence ID" value="THV08537.1"/>
    <property type="molecule type" value="Genomic_DNA"/>
</dbReference>
<keyword evidence="2" id="KW-1185">Reference proteome</keyword>